<organism evidence="1 2">
    <name type="scientific">Cyclotella atomus</name>
    <dbReference type="NCBI Taxonomy" id="382360"/>
    <lineage>
        <taxon>Eukaryota</taxon>
        <taxon>Sar</taxon>
        <taxon>Stramenopiles</taxon>
        <taxon>Ochrophyta</taxon>
        <taxon>Bacillariophyta</taxon>
        <taxon>Coscinodiscophyceae</taxon>
        <taxon>Thalassiosirophycidae</taxon>
        <taxon>Stephanodiscales</taxon>
        <taxon>Stephanodiscaceae</taxon>
        <taxon>Cyclotella</taxon>
    </lineage>
</organism>
<gene>
    <name evidence="1" type="ORF">ACHAWO_006055</name>
</gene>
<dbReference type="EMBL" id="JALLPJ020000432">
    <property type="protein sequence ID" value="KAL3792236.1"/>
    <property type="molecule type" value="Genomic_DNA"/>
</dbReference>
<reference evidence="1 2" key="1">
    <citation type="submission" date="2024-10" db="EMBL/GenBank/DDBJ databases">
        <title>Updated reference genomes for cyclostephanoid diatoms.</title>
        <authorList>
            <person name="Roberts W.R."/>
            <person name="Alverson A.J."/>
        </authorList>
    </citation>
    <scope>NUCLEOTIDE SEQUENCE [LARGE SCALE GENOMIC DNA]</scope>
    <source>
        <strain evidence="1 2">AJA010-31</strain>
    </source>
</reference>
<comment type="caution">
    <text evidence="1">The sequence shown here is derived from an EMBL/GenBank/DDBJ whole genome shotgun (WGS) entry which is preliminary data.</text>
</comment>
<proteinExistence type="predicted"/>
<keyword evidence="2" id="KW-1185">Reference proteome</keyword>
<dbReference type="AlphaFoldDB" id="A0ABD3PWZ5"/>
<name>A0ABD3PWZ5_9STRA</name>
<evidence type="ECO:0000313" key="2">
    <source>
        <dbReference type="Proteomes" id="UP001530400"/>
    </source>
</evidence>
<evidence type="ECO:0000313" key="1">
    <source>
        <dbReference type="EMBL" id="KAL3792236.1"/>
    </source>
</evidence>
<accession>A0ABD3PWZ5</accession>
<dbReference type="Proteomes" id="UP001530400">
    <property type="component" value="Unassembled WGS sequence"/>
</dbReference>
<sequence>MDPRVAFSEYSRCHHYRVAHQPPPLVVLFKDVGTTINLLITNRILTEDELLGIEHFISEASFEKLKLKKHEHVDLVLSPQMRMREKD</sequence>
<protein>
    <submittedName>
        <fullName evidence="1">Uncharacterized protein</fullName>
    </submittedName>
</protein>